<feature type="transmembrane region" description="Helical" evidence="2">
    <location>
        <begin position="42"/>
        <end position="64"/>
    </location>
</feature>
<feature type="region of interest" description="Disordered" evidence="1">
    <location>
        <begin position="143"/>
        <end position="183"/>
    </location>
</feature>
<dbReference type="Pfam" id="PF26307">
    <property type="entry name" value="LUCA"/>
    <property type="match status" value="1"/>
</dbReference>
<feature type="region of interest" description="Disordered" evidence="1">
    <location>
        <begin position="207"/>
        <end position="265"/>
    </location>
</feature>
<comment type="caution">
    <text evidence="3">The sequence shown here is derived from an EMBL/GenBank/DDBJ whole genome shotgun (WGS) entry which is preliminary data.</text>
</comment>
<feature type="compositionally biased region" description="Basic residues" evidence="1">
    <location>
        <begin position="148"/>
        <end position="161"/>
    </location>
</feature>
<evidence type="ECO:0008006" key="5">
    <source>
        <dbReference type="Google" id="ProtNLM"/>
    </source>
</evidence>
<feature type="compositionally biased region" description="Acidic residues" evidence="1">
    <location>
        <begin position="210"/>
        <end position="228"/>
    </location>
</feature>
<evidence type="ECO:0000313" key="4">
    <source>
        <dbReference type="Proteomes" id="UP000193090"/>
    </source>
</evidence>
<evidence type="ECO:0000256" key="2">
    <source>
        <dbReference type="SAM" id="Phobius"/>
    </source>
</evidence>
<proteinExistence type="predicted"/>
<dbReference type="EMBL" id="LQPZ01000014">
    <property type="protein sequence ID" value="ORX06794.1"/>
    <property type="molecule type" value="Genomic_DNA"/>
</dbReference>
<evidence type="ECO:0000256" key="1">
    <source>
        <dbReference type="SAM" id="MobiDB-lite"/>
    </source>
</evidence>
<accession>A0A1X2EMX6</accession>
<keyword evidence="4" id="KW-1185">Reference proteome</keyword>
<organism evidence="3 4">
    <name type="scientific">Mycolicibacillus trivialis</name>
    <dbReference type="NCBI Taxonomy" id="1798"/>
    <lineage>
        <taxon>Bacteria</taxon>
        <taxon>Bacillati</taxon>
        <taxon>Actinomycetota</taxon>
        <taxon>Actinomycetes</taxon>
        <taxon>Mycobacteriales</taxon>
        <taxon>Mycobacteriaceae</taxon>
        <taxon>Mycolicibacillus</taxon>
    </lineage>
</organism>
<name>A0A1X2EMX6_9MYCO</name>
<sequence length="265" mass="27765">MGRLTVVLAHALSSLAAAALFFLFVLPRWWELAGSVVPTWGTVLRILTGLVVALAAVPVLLSLLRARRPEFGTPQLALTLRSVSIGGHVLAAVVIIGTAVSEIWLSLDDAGQWLFGLYGAAAAIAVLGIAAFYLSLLAERPAPPPKPIKPKAPRQWRRRRAVAGAAQAETTEEAAGPHENTEPATTELDATAEADAAAPDADTVVAEIDTATDTDTEATSETETETDTATESTEAAPTGGLRNRRPTGKGARQRRRTRGGHAGAD</sequence>
<reference evidence="3 4" key="1">
    <citation type="submission" date="2016-01" db="EMBL/GenBank/DDBJ databases">
        <title>The new phylogeny of the genus Mycobacterium.</title>
        <authorList>
            <person name="Tarcisio F."/>
            <person name="Conor M."/>
            <person name="Antonella G."/>
            <person name="Elisabetta G."/>
            <person name="Giulia F.S."/>
            <person name="Sara T."/>
            <person name="Anna F."/>
            <person name="Clotilde B."/>
            <person name="Roberto B."/>
            <person name="Veronica D.S."/>
            <person name="Fabio R."/>
            <person name="Monica P."/>
            <person name="Olivier J."/>
            <person name="Enrico T."/>
            <person name="Nicola S."/>
        </authorList>
    </citation>
    <scope>NUCLEOTIDE SEQUENCE [LARGE SCALE GENOMIC DNA]</scope>
    <source>
        <strain evidence="3 4">DSM 44153</strain>
    </source>
</reference>
<evidence type="ECO:0000313" key="3">
    <source>
        <dbReference type="EMBL" id="ORX06794.1"/>
    </source>
</evidence>
<gene>
    <name evidence="3" type="ORF">AWC30_05845</name>
</gene>
<dbReference type="OrthoDB" id="4726219at2"/>
<feature type="compositionally biased region" description="Basic residues" evidence="1">
    <location>
        <begin position="242"/>
        <end position="259"/>
    </location>
</feature>
<dbReference type="AlphaFoldDB" id="A0A1X2EMX6"/>
<keyword evidence="2" id="KW-0472">Membrane</keyword>
<feature type="transmembrane region" description="Helical" evidence="2">
    <location>
        <begin position="85"/>
        <end position="107"/>
    </location>
</feature>
<keyword evidence="2" id="KW-0812">Transmembrane</keyword>
<dbReference type="InterPro" id="IPR058689">
    <property type="entry name" value="LUCA"/>
</dbReference>
<dbReference type="Proteomes" id="UP000193090">
    <property type="component" value="Unassembled WGS sequence"/>
</dbReference>
<keyword evidence="2" id="KW-1133">Transmembrane helix</keyword>
<dbReference type="RefSeq" id="WP_085109209.1">
    <property type="nucleotide sequence ID" value="NZ_JACKSN010000099.1"/>
</dbReference>
<protein>
    <recommendedName>
        <fullName evidence="5">Transmembrane protein</fullName>
    </recommendedName>
</protein>
<feature type="transmembrane region" description="Helical" evidence="2">
    <location>
        <begin position="113"/>
        <end position="136"/>
    </location>
</feature>